<feature type="transmembrane region" description="Helical" evidence="1">
    <location>
        <begin position="123"/>
        <end position="142"/>
    </location>
</feature>
<feature type="transmembrane region" description="Helical" evidence="1">
    <location>
        <begin position="199"/>
        <end position="220"/>
    </location>
</feature>
<evidence type="ECO:0000313" key="3">
    <source>
        <dbReference type="EMBL" id="OSP90121.1"/>
    </source>
</evidence>
<evidence type="ECO:0000259" key="2">
    <source>
        <dbReference type="Pfam" id="PF01757"/>
    </source>
</evidence>
<feature type="transmembrane region" description="Helical" evidence="1">
    <location>
        <begin position="258"/>
        <end position="277"/>
    </location>
</feature>
<accession>A0A1X4JN21</accession>
<proteinExistence type="predicted"/>
<feature type="transmembrane region" description="Helical" evidence="1">
    <location>
        <begin position="12"/>
        <end position="32"/>
    </location>
</feature>
<dbReference type="InterPro" id="IPR002656">
    <property type="entry name" value="Acyl_transf_3_dom"/>
</dbReference>
<dbReference type="RefSeq" id="WP_085637418.1">
    <property type="nucleotide sequence ID" value="NZ_JARXOD010000004.1"/>
</dbReference>
<name>A0A1X4JN21_9LACO</name>
<gene>
    <name evidence="3" type="ORF">B9D04_01860</name>
</gene>
<evidence type="ECO:0000256" key="1">
    <source>
        <dbReference type="SAM" id="Phobius"/>
    </source>
</evidence>
<organism evidence="3 4">
    <name type="scientific">Weissella cibaria</name>
    <dbReference type="NCBI Taxonomy" id="137591"/>
    <lineage>
        <taxon>Bacteria</taxon>
        <taxon>Bacillati</taxon>
        <taxon>Bacillota</taxon>
        <taxon>Bacilli</taxon>
        <taxon>Lactobacillales</taxon>
        <taxon>Lactobacillaceae</taxon>
        <taxon>Weissella</taxon>
    </lineage>
</organism>
<dbReference type="GO" id="GO:0016747">
    <property type="term" value="F:acyltransferase activity, transferring groups other than amino-acyl groups"/>
    <property type="evidence" value="ECO:0007669"/>
    <property type="project" value="InterPro"/>
</dbReference>
<feature type="transmembrane region" description="Helical" evidence="1">
    <location>
        <begin position="172"/>
        <end position="187"/>
    </location>
</feature>
<feature type="domain" description="Acyltransferase 3" evidence="2">
    <location>
        <begin position="11"/>
        <end position="314"/>
    </location>
</feature>
<protein>
    <recommendedName>
        <fullName evidence="2">Acyltransferase 3 domain-containing protein</fullName>
    </recommendedName>
</protein>
<keyword evidence="1" id="KW-0472">Membrane</keyword>
<evidence type="ECO:0000313" key="4">
    <source>
        <dbReference type="Proteomes" id="UP000193588"/>
    </source>
</evidence>
<dbReference type="Pfam" id="PF01757">
    <property type="entry name" value="Acyl_transf_3"/>
    <property type="match status" value="1"/>
</dbReference>
<dbReference type="AlphaFoldDB" id="A0A1X4JN21"/>
<keyword evidence="1" id="KW-0812">Transmembrane</keyword>
<reference evidence="3 4" key="1">
    <citation type="submission" date="2017-04" db="EMBL/GenBank/DDBJ databases">
        <title>The genome sequence of Weissella cibaria isolated from wild Drosophila.</title>
        <authorList>
            <person name="Ricks N.J."/>
            <person name="Carroll C."/>
            <person name="Walters A."/>
            <person name="Newell P.D."/>
            <person name="Chaston J.M."/>
        </authorList>
    </citation>
    <scope>NUCLEOTIDE SEQUENCE [LARGE SCALE GENOMIC DNA]</scope>
    <source>
        <strain evidence="3 4">DmW_103</strain>
    </source>
</reference>
<sequence>MVDRKHERQSNLELLRIVAMVMIICCHFATYNDFGPTNIFSTKILGLSMLRLGGKTGVILFVMITGYFMISKPFKWKRIMDLSRQTIFFSIVMALLAFVTEGIRPGVVGVLKIVFPLLLENYWFPTDFALILLLSPILNKLVHHNDKRLLFYGLVVAIGFTGLPIVTPDMKNNLIGLVIAYVLGAYIRTGNIKLSNLRLLSGMVTVLMTTTVITGVLIAASRFSHTAFQYRLFFVTGFNISAFCVAFLMFLAFEKWKFGNASIINLVASTTFGVYLFHNSRVFRNIMWHKIINPTEWHGTNLLFGFILTIVSIFGFGMSDRHRTTVHVSNLW</sequence>
<keyword evidence="1" id="KW-1133">Transmembrane helix</keyword>
<comment type="caution">
    <text evidence="3">The sequence shown here is derived from an EMBL/GenBank/DDBJ whole genome shotgun (WGS) entry which is preliminary data.</text>
</comment>
<feature type="transmembrane region" description="Helical" evidence="1">
    <location>
        <begin position="149"/>
        <end position="166"/>
    </location>
</feature>
<feature type="transmembrane region" description="Helical" evidence="1">
    <location>
        <begin position="82"/>
        <end position="103"/>
    </location>
</feature>
<dbReference type="Proteomes" id="UP000193588">
    <property type="component" value="Unassembled WGS sequence"/>
</dbReference>
<feature type="transmembrane region" description="Helical" evidence="1">
    <location>
        <begin position="232"/>
        <end position="251"/>
    </location>
</feature>
<feature type="transmembrane region" description="Helical" evidence="1">
    <location>
        <begin position="52"/>
        <end position="70"/>
    </location>
</feature>
<feature type="transmembrane region" description="Helical" evidence="1">
    <location>
        <begin position="297"/>
        <end position="317"/>
    </location>
</feature>
<dbReference type="EMBL" id="NDXJ01000003">
    <property type="protein sequence ID" value="OSP90121.1"/>
    <property type="molecule type" value="Genomic_DNA"/>
</dbReference>